<dbReference type="AlphaFoldDB" id="A0A512NT49"/>
<comment type="caution">
    <text evidence="2">The sequence shown here is derived from an EMBL/GenBank/DDBJ whole genome shotgun (WGS) entry which is preliminary data.</text>
</comment>
<reference evidence="2 3" key="1">
    <citation type="submission" date="2019-07" db="EMBL/GenBank/DDBJ databases">
        <title>Whole genome shotgun sequence of Reyranella soli NBRC 108950.</title>
        <authorList>
            <person name="Hosoyama A."/>
            <person name="Uohara A."/>
            <person name="Ohji S."/>
            <person name="Ichikawa N."/>
        </authorList>
    </citation>
    <scope>NUCLEOTIDE SEQUENCE [LARGE SCALE GENOMIC DNA]</scope>
    <source>
        <strain evidence="2 3">NBRC 108950</strain>
    </source>
</reference>
<evidence type="ECO:0000313" key="3">
    <source>
        <dbReference type="Proteomes" id="UP000321058"/>
    </source>
</evidence>
<name>A0A512NT49_9HYPH</name>
<organism evidence="2 3">
    <name type="scientific">Reyranella soli</name>
    <dbReference type="NCBI Taxonomy" id="1230389"/>
    <lineage>
        <taxon>Bacteria</taxon>
        <taxon>Pseudomonadati</taxon>
        <taxon>Pseudomonadota</taxon>
        <taxon>Alphaproteobacteria</taxon>
        <taxon>Hyphomicrobiales</taxon>
        <taxon>Reyranellaceae</taxon>
        <taxon>Reyranella</taxon>
    </lineage>
</organism>
<evidence type="ECO:0000256" key="1">
    <source>
        <dbReference type="SAM" id="MobiDB-lite"/>
    </source>
</evidence>
<feature type="region of interest" description="Disordered" evidence="1">
    <location>
        <begin position="49"/>
        <end position="70"/>
    </location>
</feature>
<accession>A0A512NT49</accession>
<sequence length="70" mass="7197">MCGALEVSGRGTAQQMASAMCGSHWMASDVGARLNGTLGASCICTTRGSFSQDNEPLLDSGQTGRFTPPD</sequence>
<keyword evidence="3" id="KW-1185">Reference proteome</keyword>
<protein>
    <submittedName>
        <fullName evidence="2">Uncharacterized protein</fullName>
    </submittedName>
</protein>
<dbReference type="EMBL" id="BKAJ01000307">
    <property type="protein sequence ID" value="GEP62101.1"/>
    <property type="molecule type" value="Genomic_DNA"/>
</dbReference>
<dbReference type="Proteomes" id="UP000321058">
    <property type="component" value="Unassembled WGS sequence"/>
</dbReference>
<evidence type="ECO:0000313" key="2">
    <source>
        <dbReference type="EMBL" id="GEP62101.1"/>
    </source>
</evidence>
<proteinExistence type="predicted"/>
<gene>
    <name evidence="2" type="ORF">RSO01_92670</name>
</gene>